<keyword evidence="4 6" id="KW-1133">Transmembrane helix</keyword>
<dbReference type="EMBL" id="JAUOEM010000006">
    <property type="protein sequence ID" value="MDO5989181.1"/>
    <property type="molecule type" value="Genomic_DNA"/>
</dbReference>
<evidence type="ECO:0000313" key="7">
    <source>
        <dbReference type="EMBL" id="MDO5989181.1"/>
    </source>
</evidence>
<dbReference type="Pfam" id="PF06835">
    <property type="entry name" value="LptC"/>
    <property type="match status" value="1"/>
</dbReference>
<keyword evidence="3 6" id="KW-0812">Transmembrane</keyword>
<protein>
    <submittedName>
        <fullName evidence="7">LPS export ABC transporter periplasmic protein LptC</fullName>
    </submittedName>
</protein>
<dbReference type="InterPro" id="IPR026265">
    <property type="entry name" value="LptC"/>
</dbReference>
<evidence type="ECO:0000256" key="2">
    <source>
        <dbReference type="ARBA" id="ARBA00022519"/>
    </source>
</evidence>
<dbReference type="InterPro" id="IPR052363">
    <property type="entry name" value="LPS_export_LptC"/>
</dbReference>
<dbReference type="NCBIfam" id="TIGR04409">
    <property type="entry name" value="LptC_YrbK"/>
    <property type="match status" value="1"/>
</dbReference>
<evidence type="ECO:0000256" key="3">
    <source>
        <dbReference type="ARBA" id="ARBA00022692"/>
    </source>
</evidence>
<evidence type="ECO:0000313" key="8">
    <source>
        <dbReference type="Proteomes" id="UP001176891"/>
    </source>
</evidence>
<evidence type="ECO:0000256" key="5">
    <source>
        <dbReference type="ARBA" id="ARBA00023136"/>
    </source>
</evidence>
<keyword evidence="1" id="KW-1003">Cell membrane</keyword>
<dbReference type="Gene3D" id="2.60.450.10">
    <property type="entry name" value="Lipopolysaccharide (LPS) transport protein A like domain"/>
    <property type="match status" value="1"/>
</dbReference>
<evidence type="ECO:0000256" key="1">
    <source>
        <dbReference type="ARBA" id="ARBA00022475"/>
    </source>
</evidence>
<reference evidence="7" key="1">
    <citation type="submission" date="2023-07" db="EMBL/GenBank/DDBJ databases">
        <title>Two novel species in the genus Flavivirga.</title>
        <authorList>
            <person name="Kwon K."/>
        </authorList>
    </citation>
    <scope>NUCLEOTIDE SEQUENCE</scope>
    <source>
        <strain evidence="7">KACC 14157</strain>
    </source>
</reference>
<keyword evidence="5 6" id="KW-0472">Membrane</keyword>
<dbReference type="InterPro" id="IPR010664">
    <property type="entry name" value="LipoPS_assembly_LptC-rel"/>
</dbReference>
<keyword evidence="2" id="KW-0997">Cell inner membrane</keyword>
<name>A0ABT8X5L8_9FLAO</name>
<dbReference type="Proteomes" id="UP001176891">
    <property type="component" value="Unassembled WGS sequence"/>
</dbReference>
<keyword evidence="8" id="KW-1185">Reference proteome</keyword>
<dbReference type="RefSeq" id="WP_303283830.1">
    <property type="nucleotide sequence ID" value="NZ_BAABCZ010000012.1"/>
</dbReference>
<accession>A0ABT8X5L8</accession>
<organism evidence="7 8">
    <name type="scientific">Flavivirga amylovorans</name>
    <dbReference type="NCBI Taxonomy" id="870486"/>
    <lineage>
        <taxon>Bacteria</taxon>
        <taxon>Pseudomonadati</taxon>
        <taxon>Bacteroidota</taxon>
        <taxon>Flavobacteriia</taxon>
        <taxon>Flavobacteriales</taxon>
        <taxon>Flavobacteriaceae</taxon>
        <taxon>Flavivirga</taxon>
    </lineage>
</organism>
<proteinExistence type="predicted"/>
<dbReference type="PANTHER" id="PTHR37481">
    <property type="entry name" value="LIPOPOLYSACCHARIDE EXPORT SYSTEM PROTEIN LPTC"/>
    <property type="match status" value="1"/>
</dbReference>
<comment type="caution">
    <text evidence="7">The sequence shown here is derived from an EMBL/GenBank/DDBJ whole genome shotgun (WGS) entry which is preliminary data.</text>
</comment>
<feature type="transmembrane region" description="Helical" evidence="6">
    <location>
        <begin position="6"/>
        <end position="25"/>
    </location>
</feature>
<evidence type="ECO:0000256" key="4">
    <source>
        <dbReference type="ARBA" id="ARBA00022989"/>
    </source>
</evidence>
<dbReference type="PROSITE" id="PS51257">
    <property type="entry name" value="PROKAR_LIPOPROTEIN"/>
    <property type="match status" value="1"/>
</dbReference>
<sequence length="185" mass="20895">MNKKYIYNILSIVTVIITVAMFFSCSDNFNKIQKMGVSENEPIGVAENINLKHTDSGRVTANLLSAKMLDYSNRDFPYNEFVGGITLYVYDEDNKKSTIISDYAISYDKTGLIDLQGNVVITTHDGNVLKTEQLYFDKKREWLFTNVPVTFTTKQDIIKGNGFDSNLKFTNAEVLEVTGIISLDD</sequence>
<evidence type="ECO:0000256" key="6">
    <source>
        <dbReference type="SAM" id="Phobius"/>
    </source>
</evidence>
<dbReference type="PANTHER" id="PTHR37481:SF1">
    <property type="entry name" value="LIPOPOLYSACCHARIDE EXPORT SYSTEM PROTEIN LPTC"/>
    <property type="match status" value="1"/>
</dbReference>
<gene>
    <name evidence="7" type="primary">lptC</name>
    <name evidence="7" type="ORF">Q4Q39_17385</name>
</gene>